<protein>
    <submittedName>
        <fullName evidence="1">Rpn family recombination-promoting nuclease/putative transposase</fullName>
    </submittedName>
</protein>
<organism evidence="1 2">
    <name type="scientific">Anaerovorax odorimutans</name>
    <dbReference type="NCBI Taxonomy" id="109327"/>
    <lineage>
        <taxon>Bacteria</taxon>
        <taxon>Bacillati</taxon>
        <taxon>Bacillota</taxon>
        <taxon>Clostridia</taxon>
        <taxon>Peptostreptococcales</taxon>
        <taxon>Anaerovoracaceae</taxon>
        <taxon>Anaerovorax</taxon>
    </lineage>
</organism>
<reference evidence="1 2" key="1">
    <citation type="submission" date="2022-06" db="EMBL/GenBank/DDBJ databases">
        <title>Isolation of gut microbiota from human fecal samples.</title>
        <authorList>
            <person name="Pamer E.G."/>
            <person name="Barat B."/>
            <person name="Waligurski E."/>
            <person name="Medina S."/>
            <person name="Paddock L."/>
            <person name="Mostad J."/>
        </authorList>
    </citation>
    <scope>NUCLEOTIDE SEQUENCE [LARGE SCALE GENOMIC DNA]</scope>
    <source>
        <strain evidence="1 2">SL.3.17</strain>
    </source>
</reference>
<accession>A0ABT1RST1</accession>
<evidence type="ECO:0000313" key="1">
    <source>
        <dbReference type="EMBL" id="MCQ4638268.1"/>
    </source>
</evidence>
<dbReference type="RefSeq" id="WP_256133465.1">
    <property type="nucleotide sequence ID" value="NZ_JANFXK010000024.1"/>
</dbReference>
<name>A0ABT1RST1_9FIRM</name>
<sequence length="318" mass="37295">MPVNYFLHNNEYDSIIKGELLREENITYSTNRNIKDTVFRLLMDDEEHLLSLFNALEGTQYKEKDLIRINTLKGALFSKLQNDLSFSLGEWYLSIVEHQSTITENAPIRQLLYIARIWEQLLELKKLYRGKLLKVPTPRAYLLYNGRADFPMQKVYRLSDAFWAQESEPPMELIVTAININLDKEHPLLEKCPILKEYSIFIARIRNKMAGGKNRDIAVKETIRECIEEGILWEFLNRHGKEVYSMLFEEITYEDIIQIRVEEAVEDAVEESLQQGRLEKTKSFIQNLLQRNLSDEDICALAECDRALIDEVRNQKKG</sequence>
<keyword evidence="2" id="KW-1185">Reference proteome</keyword>
<evidence type="ECO:0000313" key="2">
    <source>
        <dbReference type="Proteomes" id="UP001524502"/>
    </source>
</evidence>
<comment type="caution">
    <text evidence="1">The sequence shown here is derived from an EMBL/GenBank/DDBJ whole genome shotgun (WGS) entry which is preliminary data.</text>
</comment>
<gene>
    <name evidence="1" type="ORF">NE619_16175</name>
</gene>
<dbReference type="EMBL" id="JANFXK010000024">
    <property type="protein sequence ID" value="MCQ4638268.1"/>
    <property type="molecule type" value="Genomic_DNA"/>
</dbReference>
<dbReference type="Proteomes" id="UP001524502">
    <property type="component" value="Unassembled WGS sequence"/>
</dbReference>
<proteinExistence type="predicted"/>